<dbReference type="EMBL" id="BSUJ01000001">
    <property type="protein sequence ID" value="GMA18419.1"/>
    <property type="molecule type" value="Genomic_DNA"/>
</dbReference>
<name>A0ABQ6HL48_9MICO</name>
<feature type="region of interest" description="Disordered" evidence="1">
    <location>
        <begin position="309"/>
        <end position="335"/>
    </location>
</feature>
<dbReference type="RefSeq" id="WP_241444248.1">
    <property type="nucleotide sequence ID" value="NZ_BSUJ01000001.1"/>
</dbReference>
<accession>A0ABQ6HL48</accession>
<sequence length="335" mass="37507">MWWRTLWRWRRHVLAAVRWALQSDATESEQSRSERTRRGRLVQGITHGGQAIGSTVAAAPRLAWRWGPRPVNDQIEHLVRRAPVWVGSASHLPSTVYVPDTEPAWTLERTRRSWWGAVLEELRVRLPLVIVVLLWPLIILLRRVGVPGVRWLTDLEPVRATSGVVFPAALLLLIVLITRSSRQLLAWRQALRTGRWQVWQAHRPGGPARGRQGTRTLLELTSISHRTGRGFRAVIVSDRLDPELEAALPGTVWVRPTRDSQGLVVALPDGVAMSGAFLPADRRVLARLLTNADEAQRVGVIGKGVIGTAGRTGEGAPGRPERDEVLARVRRSTRR</sequence>
<keyword evidence="2" id="KW-1133">Transmembrane helix</keyword>
<keyword evidence="4" id="KW-1185">Reference proteome</keyword>
<dbReference type="Proteomes" id="UP001157109">
    <property type="component" value="Unassembled WGS sequence"/>
</dbReference>
<proteinExistence type="predicted"/>
<feature type="transmembrane region" description="Helical" evidence="2">
    <location>
        <begin position="160"/>
        <end position="178"/>
    </location>
</feature>
<reference evidence="4" key="1">
    <citation type="journal article" date="2019" name="Int. J. Syst. Evol. Microbiol.">
        <title>The Global Catalogue of Microorganisms (GCM) 10K type strain sequencing project: providing services to taxonomists for standard genome sequencing and annotation.</title>
        <authorList>
            <consortium name="The Broad Institute Genomics Platform"/>
            <consortium name="The Broad Institute Genome Sequencing Center for Infectious Disease"/>
            <person name="Wu L."/>
            <person name="Ma J."/>
        </authorList>
    </citation>
    <scope>NUCLEOTIDE SEQUENCE [LARGE SCALE GENOMIC DNA]</scope>
    <source>
        <strain evidence="4">NBRC 105830</strain>
    </source>
</reference>
<evidence type="ECO:0000313" key="3">
    <source>
        <dbReference type="EMBL" id="GMA18419.1"/>
    </source>
</evidence>
<evidence type="ECO:0000313" key="4">
    <source>
        <dbReference type="Proteomes" id="UP001157109"/>
    </source>
</evidence>
<feature type="transmembrane region" description="Helical" evidence="2">
    <location>
        <begin position="122"/>
        <end position="140"/>
    </location>
</feature>
<gene>
    <name evidence="3" type="ORF">GCM10025862_04400</name>
</gene>
<protein>
    <recommendedName>
        <fullName evidence="5">DUF502 domain-containing protein</fullName>
    </recommendedName>
</protein>
<evidence type="ECO:0000256" key="2">
    <source>
        <dbReference type="SAM" id="Phobius"/>
    </source>
</evidence>
<evidence type="ECO:0000256" key="1">
    <source>
        <dbReference type="SAM" id="MobiDB-lite"/>
    </source>
</evidence>
<organism evidence="3 4">
    <name type="scientific">Arsenicicoccus piscis</name>
    <dbReference type="NCBI Taxonomy" id="673954"/>
    <lineage>
        <taxon>Bacteria</taxon>
        <taxon>Bacillati</taxon>
        <taxon>Actinomycetota</taxon>
        <taxon>Actinomycetes</taxon>
        <taxon>Micrococcales</taxon>
        <taxon>Intrasporangiaceae</taxon>
        <taxon>Arsenicicoccus</taxon>
    </lineage>
</organism>
<keyword evidence="2" id="KW-0472">Membrane</keyword>
<keyword evidence="2" id="KW-0812">Transmembrane</keyword>
<evidence type="ECO:0008006" key="5">
    <source>
        <dbReference type="Google" id="ProtNLM"/>
    </source>
</evidence>
<comment type="caution">
    <text evidence="3">The sequence shown here is derived from an EMBL/GenBank/DDBJ whole genome shotgun (WGS) entry which is preliminary data.</text>
</comment>